<dbReference type="AlphaFoldDB" id="A0AAF0C528"/>
<dbReference type="KEGG" id="tact:SG35_008340"/>
<proteinExistence type="predicted"/>
<protein>
    <submittedName>
        <fullName evidence="1">Uncharacterized protein</fullName>
    </submittedName>
</protein>
<keyword evidence="2" id="KW-1185">Reference proteome</keyword>
<dbReference type="EMBL" id="CP059735">
    <property type="protein sequence ID" value="WDE00629.1"/>
    <property type="molecule type" value="Genomic_DNA"/>
</dbReference>
<evidence type="ECO:0000313" key="1">
    <source>
        <dbReference type="EMBL" id="WDE00629.1"/>
    </source>
</evidence>
<organism evidence="1 2">
    <name type="scientific">Thalassomonas actiniarum</name>
    <dbReference type="NCBI Taxonomy" id="485447"/>
    <lineage>
        <taxon>Bacteria</taxon>
        <taxon>Pseudomonadati</taxon>
        <taxon>Pseudomonadota</taxon>
        <taxon>Gammaproteobacteria</taxon>
        <taxon>Alteromonadales</taxon>
        <taxon>Colwelliaceae</taxon>
        <taxon>Thalassomonas</taxon>
    </lineage>
</organism>
<gene>
    <name evidence="1" type="ORF">SG35_008340</name>
</gene>
<dbReference type="Proteomes" id="UP000032568">
    <property type="component" value="Chromosome"/>
</dbReference>
<dbReference type="RefSeq" id="WP_044830791.1">
    <property type="nucleotide sequence ID" value="NZ_CP059735.1"/>
</dbReference>
<reference evidence="1 2" key="1">
    <citation type="journal article" date="2015" name="Genome Announc.">
        <title>Draft Genome Sequences of Marine Isolates of Thalassomonas viridans and Thalassomonas actiniarum.</title>
        <authorList>
            <person name="Olonade I."/>
            <person name="van Zyl L.J."/>
            <person name="Trindade M."/>
        </authorList>
    </citation>
    <scope>NUCLEOTIDE SEQUENCE [LARGE SCALE GENOMIC DNA]</scope>
    <source>
        <strain evidence="1 2">A5K-106</strain>
    </source>
</reference>
<name>A0AAF0C528_9GAMM</name>
<evidence type="ECO:0000313" key="2">
    <source>
        <dbReference type="Proteomes" id="UP000032568"/>
    </source>
</evidence>
<accession>A0AAF0C528</accession>
<reference evidence="1 2" key="2">
    <citation type="journal article" date="2022" name="Mar. Drugs">
        <title>Bioassay-Guided Fractionation Leads to the Detection of Cholic Acid Generated by the Rare Thalassomonas sp.</title>
        <authorList>
            <person name="Pheiffer F."/>
            <person name="Schneider Y.K."/>
            <person name="Hansen E.H."/>
            <person name="Andersen J.H."/>
            <person name="Isaksson J."/>
            <person name="Busche T."/>
            <person name="R C."/>
            <person name="Kalinowski J."/>
            <person name="Zyl L.V."/>
            <person name="Trindade M."/>
        </authorList>
    </citation>
    <scope>NUCLEOTIDE SEQUENCE [LARGE SCALE GENOMIC DNA]</scope>
    <source>
        <strain evidence="1 2">A5K-106</strain>
    </source>
</reference>
<sequence>MVAKPTLPQINWEEDFTLCDERRVSEQIMTTITSTLAPLPQGDSRLFFFVPTPAPYSAAQDKLLLALEAGGVTEKKRRVLSLPHGGRCYVLSSESGFLTLLAHAFHLGPPELTFIGANCHFNIGGDDGEDMVNFVLAALKQAPQSRQDIVGLHFDSGTLVELF</sequence>